<sequence>MDTFTTVVIPLAAMLVAGLSAGAAWAAANAARRSADSAATLADNDAARRRDELTPAFALTCQAQSERRAVLTLTLASPVGLEGLDRVEVAIADPVPDRHPVAGGPTQEQLDAQVWGPYRFVTSTTGVTGHGTAQAEHVRPHTPVHLALERTLAPAWVADPAVWEEEAAGRPLLITLVCHRAGHAWRVERQAVATP</sequence>
<name>A0A7Z0EJ45_9ACTN</name>
<proteinExistence type="predicted"/>
<evidence type="ECO:0008006" key="4">
    <source>
        <dbReference type="Google" id="ProtNLM"/>
    </source>
</evidence>
<feature type="chain" id="PRO_5031470867" description="Secreted protein" evidence="1">
    <location>
        <begin position="27"/>
        <end position="195"/>
    </location>
</feature>
<accession>A0A7Z0EJ45</accession>
<dbReference type="EMBL" id="JACCFS010000001">
    <property type="protein sequence ID" value="NYJ32829.1"/>
    <property type="molecule type" value="Genomic_DNA"/>
</dbReference>
<dbReference type="Proteomes" id="UP000572051">
    <property type="component" value="Unassembled WGS sequence"/>
</dbReference>
<comment type="caution">
    <text evidence="2">The sequence shown here is derived from an EMBL/GenBank/DDBJ whole genome shotgun (WGS) entry which is preliminary data.</text>
</comment>
<reference evidence="2 3" key="1">
    <citation type="submission" date="2020-07" db="EMBL/GenBank/DDBJ databases">
        <title>Sequencing the genomes of 1000 actinobacteria strains.</title>
        <authorList>
            <person name="Klenk H.-P."/>
        </authorList>
    </citation>
    <scope>NUCLEOTIDE SEQUENCE [LARGE SCALE GENOMIC DNA]</scope>
    <source>
        <strain evidence="2 3">DSM 44442</strain>
    </source>
</reference>
<evidence type="ECO:0000313" key="3">
    <source>
        <dbReference type="Proteomes" id="UP000572051"/>
    </source>
</evidence>
<dbReference type="RefSeq" id="WP_179820784.1">
    <property type="nucleotide sequence ID" value="NZ_JACCFS010000001.1"/>
</dbReference>
<keyword evidence="1" id="KW-0732">Signal</keyword>
<evidence type="ECO:0000313" key="2">
    <source>
        <dbReference type="EMBL" id="NYJ32829.1"/>
    </source>
</evidence>
<dbReference type="AlphaFoldDB" id="A0A7Z0EJ45"/>
<evidence type="ECO:0000256" key="1">
    <source>
        <dbReference type="SAM" id="SignalP"/>
    </source>
</evidence>
<protein>
    <recommendedName>
        <fullName evidence="4">Secreted protein</fullName>
    </recommendedName>
</protein>
<keyword evidence="3" id="KW-1185">Reference proteome</keyword>
<gene>
    <name evidence="2" type="ORF">HNR10_000710</name>
</gene>
<feature type="signal peptide" evidence="1">
    <location>
        <begin position="1"/>
        <end position="26"/>
    </location>
</feature>
<organism evidence="2 3">
    <name type="scientific">Nocardiopsis aegyptia</name>
    <dbReference type="NCBI Taxonomy" id="220378"/>
    <lineage>
        <taxon>Bacteria</taxon>
        <taxon>Bacillati</taxon>
        <taxon>Actinomycetota</taxon>
        <taxon>Actinomycetes</taxon>
        <taxon>Streptosporangiales</taxon>
        <taxon>Nocardiopsidaceae</taxon>
        <taxon>Nocardiopsis</taxon>
    </lineage>
</organism>